<dbReference type="GO" id="GO:0005524">
    <property type="term" value="F:ATP binding"/>
    <property type="evidence" value="ECO:0007669"/>
    <property type="project" value="InterPro"/>
</dbReference>
<reference evidence="2 3" key="1">
    <citation type="submission" date="2024-01" db="EMBL/GenBank/DDBJ databases">
        <title>Genome assemblies of Stephania.</title>
        <authorList>
            <person name="Yang L."/>
        </authorList>
    </citation>
    <scope>NUCLEOTIDE SEQUENCE [LARGE SCALE GENOMIC DNA]</scope>
    <source>
        <strain evidence="2">YNDBR</strain>
        <tissue evidence="2">Leaf</tissue>
    </source>
</reference>
<proteinExistence type="predicted"/>
<feature type="domain" description="Protein kinase" evidence="1">
    <location>
        <begin position="4"/>
        <end position="67"/>
    </location>
</feature>
<dbReference type="AlphaFoldDB" id="A0AAP0ITC1"/>
<comment type="caution">
    <text evidence="2">The sequence shown here is derived from an EMBL/GenBank/DDBJ whole genome shotgun (WGS) entry which is preliminary data.</text>
</comment>
<keyword evidence="3" id="KW-1185">Reference proteome</keyword>
<dbReference type="SUPFAM" id="SSF56112">
    <property type="entry name" value="Protein kinase-like (PK-like)"/>
    <property type="match status" value="1"/>
</dbReference>
<evidence type="ECO:0000313" key="3">
    <source>
        <dbReference type="Proteomes" id="UP001420932"/>
    </source>
</evidence>
<dbReference type="PROSITE" id="PS50011">
    <property type="entry name" value="PROTEIN_KINASE_DOM"/>
    <property type="match status" value="1"/>
</dbReference>
<dbReference type="EMBL" id="JBBNAF010000008">
    <property type="protein sequence ID" value="KAK9121055.1"/>
    <property type="molecule type" value="Genomic_DNA"/>
</dbReference>
<name>A0AAP0ITC1_9MAGN</name>
<dbReference type="Gene3D" id="3.30.200.20">
    <property type="entry name" value="Phosphorylase Kinase, domain 1"/>
    <property type="match status" value="1"/>
</dbReference>
<sequence>MESNQPLKELGYGGFEVAWLVIDKVTEELFAVKYIERGKKIDKKVEREIINHRSLRHPNIVQFKEVF</sequence>
<dbReference type="InterPro" id="IPR011009">
    <property type="entry name" value="Kinase-like_dom_sf"/>
</dbReference>
<dbReference type="Pfam" id="PF00069">
    <property type="entry name" value="Pkinase"/>
    <property type="match status" value="1"/>
</dbReference>
<accession>A0AAP0ITC1</accession>
<protein>
    <recommendedName>
        <fullName evidence="1">Protein kinase domain-containing protein</fullName>
    </recommendedName>
</protein>
<evidence type="ECO:0000313" key="2">
    <source>
        <dbReference type="EMBL" id="KAK9121055.1"/>
    </source>
</evidence>
<evidence type="ECO:0000259" key="1">
    <source>
        <dbReference type="PROSITE" id="PS50011"/>
    </source>
</evidence>
<dbReference type="Proteomes" id="UP001420932">
    <property type="component" value="Unassembled WGS sequence"/>
</dbReference>
<gene>
    <name evidence="2" type="ORF">Syun_018672</name>
</gene>
<organism evidence="2 3">
    <name type="scientific">Stephania yunnanensis</name>
    <dbReference type="NCBI Taxonomy" id="152371"/>
    <lineage>
        <taxon>Eukaryota</taxon>
        <taxon>Viridiplantae</taxon>
        <taxon>Streptophyta</taxon>
        <taxon>Embryophyta</taxon>
        <taxon>Tracheophyta</taxon>
        <taxon>Spermatophyta</taxon>
        <taxon>Magnoliopsida</taxon>
        <taxon>Ranunculales</taxon>
        <taxon>Menispermaceae</taxon>
        <taxon>Menispermoideae</taxon>
        <taxon>Cissampelideae</taxon>
        <taxon>Stephania</taxon>
    </lineage>
</organism>
<dbReference type="GO" id="GO:0004672">
    <property type="term" value="F:protein kinase activity"/>
    <property type="evidence" value="ECO:0007669"/>
    <property type="project" value="InterPro"/>
</dbReference>
<dbReference type="InterPro" id="IPR000719">
    <property type="entry name" value="Prot_kinase_dom"/>
</dbReference>